<feature type="short sequence motif" description="GXSXG" evidence="2">
    <location>
        <begin position="182"/>
        <end position="186"/>
    </location>
</feature>
<proteinExistence type="predicted"/>
<dbReference type="GeneID" id="39977149"/>
<dbReference type="GO" id="GO:0016042">
    <property type="term" value="P:lipid catabolic process"/>
    <property type="evidence" value="ECO:0007669"/>
    <property type="project" value="UniProtKB-UniRule"/>
</dbReference>
<gene>
    <name evidence="5" type="ORF">cubi_00356</name>
</gene>
<evidence type="ECO:0000313" key="5">
    <source>
        <dbReference type="EMBL" id="OII74803.1"/>
    </source>
</evidence>
<evidence type="ECO:0000313" key="6">
    <source>
        <dbReference type="Proteomes" id="UP000186176"/>
    </source>
</evidence>
<dbReference type="VEuPathDB" id="CryptoDB:cubi_00356"/>
<evidence type="ECO:0000256" key="1">
    <source>
        <dbReference type="ARBA" id="ARBA00023098"/>
    </source>
</evidence>
<keyword evidence="3" id="KW-0472">Membrane</keyword>
<dbReference type="EMBL" id="LRBP01000009">
    <property type="protein sequence ID" value="OII74803.1"/>
    <property type="molecule type" value="Genomic_DNA"/>
</dbReference>
<keyword evidence="3" id="KW-1133">Transmembrane helix</keyword>
<dbReference type="SUPFAM" id="SSF52151">
    <property type="entry name" value="FabD/lysophospholipase-like"/>
    <property type="match status" value="1"/>
</dbReference>
<dbReference type="Proteomes" id="UP000186176">
    <property type="component" value="Unassembled WGS sequence"/>
</dbReference>
<sequence length="934" mass="108542">MAPIFKHALGTLKAPLFCQLLSARLLITYILFWYSIPFIVFANNYTLGKTHDQINVLNINNSRFINHSAHKNFTSKPIIYQTNLMDLRTYGYEDKLNKLETSMNISNENPTYKVIHGTPSETLFNLNPQFFEKFQDSSPSKCYILSMSGGGAKGSFSAGLLNGLAFIYRYHGIKLRWDVTSGVSIGSLNTIWSQFYHSGQSSHFSSEAASVWKNFSHKNVHNCKSTLSQNAPMFIFRAITEGRKLPNYLCSTYPMLVFMRHLIQNRKRFKGNKWNALAYHFKYALPYFFNEEVPKSIIPSVIRSSSSFPIVLEPAEISGIGVFGDGAISKTIDIQNAIHRCLKSGKAKTDKDVVIDIITTSYTDNEFYSVIDPLYSKTMLESLSWFLSFYSFSQTYQQYEIVQAIRRYPNIQFRHFLSYLDKTDSIVNKIGLLDFVKSDLKESLNDGVESGFYNSTMFKDVWKPIIRDISPSSDWKPYGDNKVVIPSNNLNVSNPDTDTFVEFPILENEPYYISPMFEFISSTTKASKLNKILFSSDLIDHETQVFLLKLHQDILSIRFLESVREFNRRRDDDLLYIDEEKIEMERRNKYLKNNDHVCNKKLRTHNNHNNSLEKEACDIFSELISEPFFRASRSQIKSISNSFAYSLTIRSRFMKNHSKFKYQKLLKKEKKLKKSLNIAFKSFIDKKDEIEKLYNEYDELMEPLNKVYVSMLKLTENCGRDIRKIPIMFPFLEGEDNKSLIWAPSEEYDSLTVKFKMSTLELLSEMYPSINWTLNLPEKLGERPSRIRNWNNYKQSLLNHFKLNKGNEISCWANHPDFKSIISEIKDLTKNISSLKIKHYELMTRITNIQILITSYGVSSRKYSANLEMLFRKNFIKNLQEIEEIFHKTSHFSYGPGLSNDHLSGLTTENEFRIIKDEILRNMKDVEPLVNSVS</sequence>
<keyword evidence="2" id="KW-0378">Hydrolase</keyword>
<feature type="active site" description="Proton acceptor" evidence="2">
    <location>
        <position position="325"/>
    </location>
</feature>
<dbReference type="PROSITE" id="PS51635">
    <property type="entry name" value="PNPLA"/>
    <property type="match status" value="1"/>
</dbReference>
<organism evidence="5 6">
    <name type="scientific">Cryptosporidium ubiquitum</name>
    <dbReference type="NCBI Taxonomy" id="857276"/>
    <lineage>
        <taxon>Eukaryota</taxon>
        <taxon>Sar</taxon>
        <taxon>Alveolata</taxon>
        <taxon>Apicomplexa</taxon>
        <taxon>Conoidasida</taxon>
        <taxon>Coccidia</taxon>
        <taxon>Eucoccidiorida</taxon>
        <taxon>Eimeriorina</taxon>
        <taxon>Cryptosporidiidae</taxon>
        <taxon>Cryptosporidium</taxon>
    </lineage>
</organism>
<dbReference type="Pfam" id="PF01734">
    <property type="entry name" value="Patatin"/>
    <property type="match status" value="1"/>
</dbReference>
<dbReference type="InterPro" id="IPR016035">
    <property type="entry name" value="Acyl_Trfase/lysoPLipase"/>
</dbReference>
<feature type="active site" description="Nucleophile" evidence="2">
    <location>
        <position position="184"/>
    </location>
</feature>
<name>A0A1J4MMX9_9CRYT</name>
<dbReference type="Gene3D" id="3.40.1090.10">
    <property type="entry name" value="Cytosolic phospholipase A2 catalytic domain"/>
    <property type="match status" value="1"/>
</dbReference>
<comment type="caution">
    <text evidence="5">The sequence shown here is derived from an EMBL/GenBank/DDBJ whole genome shotgun (WGS) entry which is preliminary data.</text>
</comment>
<dbReference type="InterPro" id="IPR002641">
    <property type="entry name" value="PNPLA_dom"/>
</dbReference>
<reference evidence="5 6" key="1">
    <citation type="submission" date="2016-10" db="EMBL/GenBank/DDBJ databases">
        <title>Reductive evolution of mitochondrial metabolism and differential evolution of invasion-related proteins in Cryptosporidium.</title>
        <authorList>
            <person name="Liu S."/>
            <person name="Roellig D.M."/>
            <person name="Guo Y."/>
            <person name="Li N."/>
            <person name="Frace M.A."/>
            <person name="Tang K."/>
            <person name="Zhang L."/>
            <person name="Feng Y."/>
            <person name="Xiao L."/>
        </authorList>
    </citation>
    <scope>NUCLEOTIDE SEQUENCE [LARGE SCALE GENOMIC DNA]</scope>
    <source>
        <strain evidence="5">39726</strain>
    </source>
</reference>
<evidence type="ECO:0000256" key="2">
    <source>
        <dbReference type="PROSITE-ProRule" id="PRU01161"/>
    </source>
</evidence>
<keyword evidence="6" id="KW-1185">Reference proteome</keyword>
<dbReference type="AlphaFoldDB" id="A0A1J4MMX9"/>
<keyword evidence="1 2" id="KW-0443">Lipid metabolism</keyword>
<protein>
    <recommendedName>
        <fullName evidence="4">PNPLA domain-containing protein</fullName>
    </recommendedName>
</protein>
<keyword evidence="3" id="KW-0812">Transmembrane</keyword>
<evidence type="ECO:0000256" key="3">
    <source>
        <dbReference type="SAM" id="Phobius"/>
    </source>
</evidence>
<dbReference type="GO" id="GO:0016787">
    <property type="term" value="F:hydrolase activity"/>
    <property type="evidence" value="ECO:0007669"/>
    <property type="project" value="UniProtKB-UniRule"/>
</dbReference>
<feature type="transmembrane region" description="Helical" evidence="3">
    <location>
        <begin position="21"/>
        <end position="42"/>
    </location>
</feature>
<accession>A0A1J4MMX9</accession>
<dbReference type="RefSeq" id="XP_028875949.1">
    <property type="nucleotide sequence ID" value="XM_029017370.1"/>
</dbReference>
<feature type="short sequence motif" description="GXGXXG" evidence="2">
    <location>
        <begin position="149"/>
        <end position="154"/>
    </location>
</feature>
<dbReference type="OrthoDB" id="340906at2759"/>
<keyword evidence="2" id="KW-0442">Lipid degradation</keyword>
<evidence type="ECO:0000259" key="4">
    <source>
        <dbReference type="PROSITE" id="PS51635"/>
    </source>
</evidence>
<feature type="short sequence motif" description="DGA/G" evidence="2">
    <location>
        <begin position="325"/>
        <end position="327"/>
    </location>
</feature>
<feature type="domain" description="PNPLA" evidence="4">
    <location>
        <begin position="145"/>
        <end position="338"/>
    </location>
</feature>